<dbReference type="OrthoDB" id="9860044at2"/>
<sequence length="402" mass="43474">MQPKSGYKAVTPIILLNAVAAYNAGLISFRALRVYAAVLHLLAIRDAAGRRRAKAGMRPLAGVLYRLTEFEPLVGSKGSLIRRDLSALRRAGLIRGGSRDLAVADEPLPFAGPLIERASGGRRATRPIPVPRSLLRFLSREATPSLFLTVVAHLLRGLSFRGGGGEIVPRGTVKASWIAEHFGLSLRAVKAARARLIGLGFITRDTASLQRKLNRDGAYFVINLDFGAGAACTGSAPLPLPGRTGSAPPYKDLKTTSVSKNQEAGVRPEASIRDVRPEDLRTLSRAEELYRQAVARGLVADTEADRLNFFSAMIRARKFREAPRIFMGIVRRRLWHHITLAEEDEARAALARLRARAEAADQAACRPAPPCPAGGPPPRGRGAREGLVPVGRAIPRWDRAAA</sequence>
<reference evidence="2 3" key="1">
    <citation type="submission" date="2018-12" db="EMBL/GenBank/DDBJ databases">
        <authorList>
            <person name="Toschakov S.V."/>
        </authorList>
    </citation>
    <scope>NUCLEOTIDE SEQUENCE [LARGE SCALE GENOMIC DNA]</scope>
    <source>
        <strain evidence="2 3">GM2012</strain>
    </source>
</reference>
<gene>
    <name evidence="2" type="ORF">TsocGM_09745</name>
</gene>
<keyword evidence="3" id="KW-1185">Reference proteome</keyword>
<protein>
    <submittedName>
        <fullName evidence="2">Uncharacterized protein</fullName>
    </submittedName>
</protein>
<dbReference type="EMBL" id="RYZH01000015">
    <property type="protein sequence ID" value="RUL87994.1"/>
    <property type="molecule type" value="Genomic_DNA"/>
</dbReference>
<accession>A0A432MKP2</accession>
<evidence type="ECO:0000313" key="2">
    <source>
        <dbReference type="EMBL" id="RUL87994.1"/>
    </source>
</evidence>
<dbReference type="Proteomes" id="UP000280296">
    <property type="component" value="Unassembled WGS sequence"/>
</dbReference>
<feature type="region of interest" description="Disordered" evidence="1">
    <location>
        <begin position="361"/>
        <end position="388"/>
    </location>
</feature>
<reference evidence="2 3" key="2">
    <citation type="submission" date="2019-01" db="EMBL/GenBank/DDBJ databases">
        <title>Tautonia sociabilis, a novel thermotolerant planctomycete of Isosphaeraceae family, isolated from a 4000 m deep subterranean habitat.</title>
        <authorList>
            <person name="Kovaleva O.L."/>
            <person name="Elcheninov A.G."/>
            <person name="Van Heerden E."/>
            <person name="Toshchakov S.V."/>
            <person name="Novikov A."/>
            <person name="Bonch-Osmolovskaya E.A."/>
            <person name="Kublanov I.V."/>
        </authorList>
    </citation>
    <scope>NUCLEOTIDE SEQUENCE [LARGE SCALE GENOMIC DNA]</scope>
    <source>
        <strain evidence="2 3">GM2012</strain>
    </source>
</reference>
<evidence type="ECO:0000256" key="1">
    <source>
        <dbReference type="SAM" id="MobiDB-lite"/>
    </source>
</evidence>
<comment type="caution">
    <text evidence="2">The sequence shown here is derived from an EMBL/GenBank/DDBJ whole genome shotgun (WGS) entry which is preliminary data.</text>
</comment>
<feature type="compositionally biased region" description="Pro residues" evidence="1">
    <location>
        <begin position="367"/>
        <end position="379"/>
    </location>
</feature>
<name>A0A432MKP2_9BACT</name>
<dbReference type="RefSeq" id="WP_126725115.1">
    <property type="nucleotide sequence ID" value="NZ_RYZH01000015.1"/>
</dbReference>
<evidence type="ECO:0000313" key="3">
    <source>
        <dbReference type="Proteomes" id="UP000280296"/>
    </source>
</evidence>
<dbReference type="AlphaFoldDB" id="A0A432MKP2"/>
<organism evidence="2 3">
    <name type="scientific">Tautonia sociabilis</name>
    <dbReference type="NCBI Taxonomy" id="2080755"/>
    <lineage>
        <taxon>Bacteria</taxon>
        <taxon>Pseudomonadati</taxon>
        <taxon>Planctomycetota</taxon>
        <taxon>Planctomycetia</taxon>
        <taxon>Isosphaerales</taxon>
        <taxon>Isosphaeraceae</taxon>
        <taxon>Tautonia</taxon>
    </lineage>
</organism>
<proteinExistence type="predicted"/>